<sequence length="46" mass="5048">MAQHRLYRIVKALSRQADAVFIGIGHVGPHARCTEAVSCRTPNSTK</sequence>
<geneLocation type="plasmid" evidence="1 2">
    <name>pBRH01</name>
</geneLocation>
<gene>
    <name evidence="1" type="ordered locus">RBRH_00464</name>
</gene>
<reference evidence="1 2" key="1">
    <citation type="journal article" date="2011" name="J. Bacteriol.">
        <title>Complete genome sequence of Burkholderia rhizoxinica, an endosymbiont of Rhizopus microsporus.</title>
        <authorList>
            <person name="Lackner G."/>
            <person name="Moebius N."/>
            <person name="Partida-Martinez L."/>
            <person name="Hertweck C."/>
        </authorList>
    </citation>
    <scope>NUCLEOTIDE SEQUENCE [LARGE SCALE GENOMIC DNA]</scope>
    <source>
        <strain evidence="2">DSM 19002 / CIP 109453 / HKI 454</strain>
        <plasmid evidence="1 2">pBRH01</plasmid>
    </source>
</reference>
<evidence type="ECO:0000313" key="2">
    <source>
        <dbReference type="Proteomes" id="UP000007437"/>
    </source>
</evidence>
<protein>
    <submittedName>
        <fullName evidence="1">Arabinitol operon repressor</fullName>
    </submittedName>
</protein>
<dbReference type="HOGENOM" id="CLU_3181256_0_0_4"/>
<organism evidence="1 2">
    <name type="scientific">Mycetohabitans rhizoxinica (strain DSM 19002 / CIP 109453 / HKI 454)</name>
    <name type="common">Paraburkholderia rhizoxinica</name>
    <dbReference type="NCBI Taxonomy" id="882378"/>
    <lineage>
        <taxon>Bacteria</taxon>
        <taxon>Pseudomonadati</taxon>
        <taxon>Pseudomonadota</taxon>
        <taxon>Betaproteobacteria</taxon>
        <taxon>Burkholderiales</taxon>
        <taxon>Burkholderiaceae</taxon>
        <taxon>Mycetohabitans</taxon>
    </lineage>
</organism>
<keyword evidence="1" id="KW-0614">Plasmid</keyword>
<dbReference type="KEGG" id="brh:RBRH_00464"/>
<accession>E5ATX2</accession>
<dbReference type="AlphaFoldDB" id="E5ATX2"/>
<dbReference type="EMBL" id="FR687360">
    <property type="protein sequence ID" value="CBW76546.1"/>
    <property type="molecule type" value="Genomic_DNA"/>
</dbReference>
<evidence type="ECO:0000313" key="1">
    <source>
        <dbReference type="EMBL" id="CBW76546.1"/>
    </source>
</evidence>
<dbReference type="Proteomes" id="UP000007437">
    <property type="component" value="Plasmid pBRH01"/>
</dbReference>
<proteinExistence type="predicted"/>
<name>E5ATX2_MYCRK</name>